<keyword evidence="3" id="KW-1185">Reference proteome</keyword>
<dbReference type="KEGG" id="afx:JZ786_04850"/>
<dbReference type="Proteomes" id="UP000663505">
    <property type="component" value="Chromosome"/>
</dbReference>
<keyword evidence="1" id="KW-0812">Transmembrane</keyword>
<protein>
    <submittedName>
        <fullName evidence="2">ECF transporter S component</fullName>
    </submittedName>
</protein>
<feature type="transmembrane region" description="Helical" evidence="1">
    <location>
        <begin position="119"/>
        <end position="137"/>
    </location>
</feature>
<dbReference type="EMBL" id="CP071182">
    <property type="protein sequence ID" value="QSO48320.1"/>
    <property type="molecule type" value="Genomic_DNA"/>
</dbReference>
<dbReference type="GO" id="GO:0016020">
    <property type="term" value="C:membrane"/>
    <property type="evidence" value="ECO:0007669"/>
    <property type="project" value="InterPro"/>
</dbReference>
<dbReference type="InterPro" id="IPR009825">
    <property type="entry name" value="ECF_substrate-spec-like"/>
</dbReference>
<reference evidence="2 3" key="1">
    <citation type="submission" date="2021-02" db="EMBL/GenBank/DDBJ databases">
        <title>Alicyclobacillus curvatus sp. nov. and Alicyclobacillus mengziensis sp. nov., two acidophilic bacteria isolated from acid mine drainage.</title>
        <authorList>
            <person name="Huang Y."/>
        </authorList>
    </citation>
    <scope>NUCLEOTIDE SEQUENCE [LARGE SCALE GENOMIC DNA]</scope>
    <source>
        <strain evidence="2 3">S30H14</strain>
    </source>
</reference>
<dbReference type="AlphaFoldDB" id="A0A9X7Z8E3"/>
<keyword evidence="1" id="KW-0472">Membrane</keyword>
<evidence type="ECO:0000256" key="1">
    <source>
        <dbReference type="SAM" id="Phobius"/>
    </source>
</evidence>
<sequence>MNRRHLAAFLLLLAVISVGICTWLHFPWWAELVIVLALGVYALLEWYEHFAADAKHIALVATLSALGAVSRTAVQGVPGVQPATFLVIASGYAFGPVMGAAVGAFTAVGSDLFLGEGGWTPWHVVAWGLAGLTSGLLRRIANRYNKSLMALYGVIWGYLFGWIMNTWLLLGGTVVSFHAYWLLCIASFWFDSLHAAATGALLFLIGKPVDTVLTRFRERLTVTRLSA</sequence>
<evidence type="ECO:0000313" key="3">
    <source>
        <dbReference type="Proteomes" id="UP000663505"/>
    </source>
</evidence>
<proteinExistence type="predicted"/>
<name>A0A9X7Z8E3_9BACL</name>
<feature type="transmembrane region" description="Helical" evidence="1">
    <location>
        <begin position="85"/>
        <end position="107"/>
    </location>
</feature>
<organism evidence="2 3">
    <name type="scientific">Alicyclobacillus mengziensis</name>
    <dbReference type="NCBI Taxonomy" id="2931921"/>
    <lineage>
        <taxon>Bacteria</taxon>
        <taxon>Bacillati</taxon>
        <taxon>Bacillota</taxon>
        <taxon>Bacilli</taxon>
        <taxon>Bacillales</taxon>
        <taxon>Alicyclobacillaceae</taxon>
        <taxon>Alicyclobacillus</taxon>
    </lineage>
</organism>
<feature type="transmembrane region" description="Helical" evidence="1">
    <location>
        <begin position="180"/>
        <end position="205"/>
    </location>
</feature>
<dbReference type="RefSeq" id="WP_206657655.1">
    <property type="nucleotide sequence ID" value="NZ_CP071182.1"/>
</dbReference>
<gene>
    <name evidence="2" type="ORF">JZ786_04850</name>
</gene>
<feature type="transmembrane region" description="Helical" evidence="1">
    <location>
        <begin position="149"/>
        <end position="168"/>
    </location>
</feature>
<accession>A0A9X7Z8E3</accession>
<keyword evidence="1" id="KW-1133">Transmembrane helix</keyword>
<evidence type="ECO:0000313" key="2">
    <source>
        <dbReference type="EMBL" id="QSO48320.1"/>
    </source>
</evidence>
<dbReference type="Pfam" id="PF07155">
    <property type="entry name" value="ECF-ribofla_trS"/>
    <property type="match status" value="1"/>
</dbReference>
<dbReference type="Gene3D" id="1.10.1760.20">
    <property type="match status" value="1"/>
</dbReference>